<organism evidence="12 13">
    <name type="scientific">Candidatus Sungiibacteriota bacterium</name>
    <dbReference type="NCBI Taxonomy" id="2750080"/>
    <lineage>
        <taxon>Bacteria</taxon>
        <taxon>Candidatus Sungiibacteriota</taxon>
    </lineage>
</organism>
<keyword evidence="4" id="KW-0874">Quinone</keyword>
<evidence type="ECO:0000256" key="5">
    <source>
        <dbReference type="ARBA" id="ARBA00022989"/>
    </source>
</evidence>
<keyword evidence="9" id="KW-0676">Redox-active center</keyword>
<dbReference type="GO" id="GO:0048038">
    <property type="term" value="F:quinone binding"/>
    <property type="evidence" value="ECO:0007669"/>
    <property type="project" value="UniProtKB-KW"/>
</dbReference>
<evidence type="ECO:0000256" key="7">
    <source>
        <dbReference type="ARBA" id="ARBA00023136"/>
    </source>
</evidence>
<dbReference type="Proteomes" id="UP000724148">
    <property type="component" value="Unassembled WGS sequence"/>
</dbReference>
<evidence type="ECO:0000313" key="13">
    <source>
        <dbReference type="Proteomes" id="UP000724148"/>
    </source>
</evidence>
<dbReference type="GO" id="GO:0016020">
    <property type="term" value="C:membrane"/>
    <property type="evidence" value="ECO:0007669"/>
    <property type="project" value="UniProtKB-SubCell"/>
</dbReference>
<evidence type="ECO:0000256" key="3">
    <source>
        <dbReference type="ARBA" id="ARBA00022692"/>
    </source>
</evidence>
<dbReference type="InterPro" id="IPR038354">
    <property type="entry name" value="VKOR_sf"/>
</dbReference>
<comment type="caution">
    <text evidence="12">The sequence shown here is derived from an EMBL/GenBank/DDBJ whole genome shotgun (WGS) entry which is preliminary data.</text>
</comment>
<dbReference type="CDD" id="cd12916">
    <property type="entry name" value="VKOR_1"/>
    <property type="match status" value="1"/>
</dbReference>
<feature type="transmembrane region" description="Helical" evidence="10">
    <location>
        <begin position="85"/>
        <end position="105"/>
    </location>
</feature>
<dbReference type="EMBL" id="JACOZA010000007">
    <property type="protein sequence ID" value="MBI2096625.1"/>
    <property type="molecule type" value="Genomic_DNA"/>
</dbReference>
<dbReference type="SMART" id="SM00756">
    <property type="entry name" value="VKc"/>
    <property type="match status" value="1"/>
</dbReference>
<keyword evidence="3 10" id="KW-0812">Transmembrane</keyword>
<proteinExistence type="inferred from homology"/>
<feature type="transmembrane region" description="Helical" evidence="10">
    <location>
        <begin position="51"/>
        <end position="78"/>
    </location>
</feature>
<comment type="subcellular location">
    <subcellularLocation>
        <location evidence="1">Membrane</location>
        <topology evidence="1">Multi-pass membrane protein</topology>
    </subcellularLocation>
</comment>
<dbReference type="PANTHER" id="PTHR34573:SF1">
    <property type="entry name" value="VITAMIN K EPOXIDE REDUCTASE DOMAIN-CONTAINING PROTEIN"/>
    <property type="match status" value="1"/>
</dbReference>
<name>A0A931WP68_9BACT</name>
<dbReference type="AlphaFoldDB" id="A0A931WP68"/>
<dbReference type="PANTHER" id="PTHR34573">
    <property type="entry name" value="VKC DOMAIN-CONTAINING PROTEIN"/>
    <property type="match status" value="1"/>
</dbReference>
<dbReference type="Gene3D" id="1.20.1440.130">
    <property type="entry name" value="VKOR domain"/>
    <property type="match status" value="1"/>
</dbReference>
<evidence type="ECO:0000256" key="9">
    <source>
        <dbReference type="ARBA" id="ARBA00023284"/>
    </source>
</evidence>
<feature type="transmembrane region" description="Helical" evidence="10">
    <location>
        <begin position="111"/>
        <end position="136"/>
    </location>
</feature>
<evidence type="ECO:0000256" key="10">
    <source>
        <dbReference type="SAM" id="Phobius"/>
    </source>
</evidence>
<dbReference type="InterPro" id="IPR044698">
    <property type="entry name" value="VKOR/LTO1"/>
</dbReference>
<feature type="domain" description="Vitamin K epoxide reductase" evidence="11">
    <location>
        <begin position="4"/>
        <end position="139"/>
    </location>
</feature>
<accession>A0A931WP68</accession>
<evidence type="ECO:0000259" key="11">
    <source>
        <dbReference type="SMART" id="SM00756"/>
    </source>
</evidence>
<keyword evidence="8" id="KW-1015">Disulfide bond</keyword>
<dbReference type="GO" id="GO:0016491">
    <property type="term" value="F:oxidoreductase activity"/>
    <property type="evidence" value="ECO:0007669"/>
    <property type="project" value="UniProtKB-KW"/>
</dbReference>
<keyword evidence="6" id="KW-0560">Oxidoreductase</keyword>
<sequence>MTNKKLLSILFLVFASLGFLDAAYLAAKYYNGTPVECSLLNGCEAVTTSPYAAIGGVSIALLGAIYYFVLLLLGFMYLDSPKRSTLLTLVAITAAGFLASLRFVYLQVFVIKALCGYCLLSALSTTVLFSISIYLWHTRDREEQPGAKV</sequence>
<evidence type="ECO:0000256" key="1">
    <source>
        <dbReference type="ARBA" id="ARBA00004141"/>
    </source>
</evidence>
<evidence type="ECO:0000256" key="8">
    <source>
        <dbReference type="ARBA" id="ARBA00023157"/>
    </source>
</evidence>
<reference evidence="12" key="1">
    <citation type="submission" date="2020-07" db="EMBL/GenBank/DDBJ databases">
        <title>Huge and variable diversity of episymbiotic CPR bacteria and DPANN archaea in groundwater ecosystems.</title>
        <authorList>
            <person name="He C.Y."/>
            <person name="Keren R."/>
            <person name="Whittaker M."/>
            <person name="Farag I.F."/>
            <person name="Doudna J."/>
            <person name="Cate J.H.D."/>
            <person name="Banfield J.F."/>
        </authorList>
    </citation>
    <scope>NUCLEOTIDE SEQUENCE</scope>
    <source>
        <strain evidence="12">NC_groundwater_193_Ag_S-0.1um_51_7</strain>
    </source>
</reference>
<evidence type="ECO:0000256" key="6">
    <source>
        <dbReference type="ARBA" id="ARBA00023002"/>
    </source>
</evidence>
<dbReference type="Pfam" id="PF07884">
    <property type="entry name" value="VKOR"/>
    <property type="match status" value="1"/>
</dbReference>
<evidence type="ECO:0000256" key="4">
    <source>
        <dbReference type="ARBA" id="ARBA00022719"/>
    </source>
</evidence>
<comment type="similarity">
    <text evidence="2">Belongs to the VKOR family.</text>
</comment>
<protein>
    <submittedName>
        <fullName evidence="12">Vitamin K epoxide reductase family protein</fullName>
    </submittedName>
</protein>
<evidence type="ECO:0000256" key="2">
    <source>
        <dbReference type="ARBA" id="ARBA00006214"/>
    </source>
</evidence>
<evidence type="ECO:0000313" key="12">
    <source>
        <dbReference type="EMBL" id="MBI2096625.1"/>
    </source>
</evidence>
<keyword evidence="5 10" id="KW-1133">Transmembrane helix</keyword>
<dbReference type="InterPro" id="IPR012932">
    <property type="entry name" value="VKOR"/>
</dbReference>
<keyword evidence="7 10" id="KW-0472">Membrane</keyword>
<gene>
    <name evidence="12" type="ORF">HYT40_00485</name>
</gene>